<evidence type="ECO:0000313" key="3">
    <source>
        <dbReference type="Proteomes" id="UP000619260"/>
    </source>
</evidence>
<dbReference type="AlphaFoldDB" id="A0A8J3YJM9"/>
<gene>
    <name evidence="2" type="ORF">Val02_34200</name>
</gene>
<dbReference type="Proteomes" id="UP000619260">
    <property type="component" value="Unassembled WGS sequence"/>
</dbReference>
<dbReference type="EMBL" id="BOPF01000010">
    <property type="protein sequence ID" value="GIJ46534.1"/>
    <property type="molecule type" value="Genomic_DNA"/>
</dbReference>
<sequence>MTIAKGRGLRAGADVPAQFGQLGVGQVGPQLQRQHALPEIPHAVAPYRPTPVRAAVAAHSSRAAPPSRPALEALRSTG</sequence>
<proteinExistence type="predicted"/>
<comment type="caution">
    <text evidence="2">The sequence shown here is derived from an EMBL/GenBank/DDBJ whole genome shotgun (WGS) entry which is preliminary data.</text>
</comment>
<feature type="region of interest" description="Disordered" evidence="1">
    <location>
        <begin position="56"/>
        <end position="78"/>
    </location>
</feature>
<reference evidence="2" key="1">
    <citation type="submission" date="2021-01" db="EMBL/GenBank/DDBJ databases">
        <title>Whole genome shotgun sequence of Virgisporangium aliadipatigenens NBRC 105644.</title>
        <authorList>
            <person name="Komaki H."/>
            <person name="Tamura T."/>
        </authorList>
    </citation>
    <scope>NUCLEOTIDE SEQUENCE</scope>
    <source>
        <strain evidence="2">NBRC 105644</strain>
    </source>
</reference>
<evidence type="ECO:0000256" key="1">
    <source>
        <dbReference type="SAM" id="MobiDB-lite"/>
    </source>
</evidence>
<feature type="compositionally biased region" description="Low complexity" evidence="1">
    <location>
        <begin position="56"/>
        <end position="65"/>
    </location>
</feature>
<name>A0A8J3YJM9_9ACTN</name>
<organism evidence="2 3">
    <name type="scientific">Virgisporangium aliadipatigenens</name>
    <dbReference type="NCBI Taxonomy" id="741659"/>
    <lineage>
        <taxon>Bacteria</taxon>
        <taxon>Bacillati</taxon>
        <taxon>Actinomycetota</taxon>
        <taxon>Actinomycetes</taxon>
        <taxon>Micromonosporales</taxon>
        <taxon>Micromonosporaceae</taxon>
        <taxon>Virgisporangium</taxon>
    </lineage>
</organism>
<evidence type="ECO:0000313" key="2">
    <source>
        <dbReference type="EMBL" id="GIJ46534.1"/>
    </source>
</evidence>
<accession>A0A8J3YJM9</accession>
<keyword evidence="3" id="KW-1185">Reference proteome</keyword>
<protein>
    <submittedName>
        <fullName evidence="2">Uncharacterized protein</fullName>
    </submittedName>
</protein>